<dbReference type="HOGENOM" id="CLU_004184_7_0_1"/>
<evidence type="ECO:0000259" key="1">
    <source>
        <dbReference type="Pfam" id="PF06985"/>
    </source>
</evidence>
<dbReference type="OrthoDB" id="4476201at2759"/>
<accession>A0A066Y2U6</accession>
<evidence type="ECO:0000313" key="2">
    <source>
        <dbReference type="EMBL" id="KDN72381.1"/>
    </source>
</evidence>
<dbReference type="Pfam" id="PF06985">
    <property type="entry name" value="HET"/>
    <property type="match status" value="1"/>
</dbReference>
<proteinExistence type="predicted"/>
<dbReference type="InterPro" id="IPR052895">
    <property type="entry name" value="HetReg/Transcr_Mod"/>
</dbReference>
<dbReference type="EMBL" id="JMSE01000001">
    <property type="protein sequence ID" value="KDN72381.1"/>
    <property type="molecule type" value="Genomic_DNA"/>
</dbReference>
<dbReference type="OMA" id="WHEMRIE"/>
<name>A0A066Y2U6_COLSU</name>
<dbReference type="AlphaFoldDB" id="A0A066Y2U6"/>
<dbReference type="InterPro" id="IPR010730">
    <property type="entry name" value="HET"/>
</dbReference>
<evidence type="ECO:0000313" key="3">
    <source>
        <dbReference type="Proteomes" id="UP000027238"/>
    </source>
</evidence>
<dbReference type="Proteomes" id="UP000027238">
    <property type="component" value="Unassembled WGS sequence"/>
</dbReference>
<comment type="caution">
    <text evidence="2">The sequence shown here is derived from an EMBL/GenBank/DDBJ whole genome shotgun (WGS) entry which is preliminary data.</text>
</comment>
<dbReference type="STRING" id="1173701.A0A066Y2U6"/>
<keyword evidence="3" id="KW-1185">Reference proteome</keyword>
<dbReference type="PANTHER" id="PTHR24148:SF82">
    <property type="entry name" value="HETEROKARYON INCOMPATIBILITY DOMAIN-CONTAINING PROTEIN"/>
    <property type="match status" value="1"/>
</dbReference>
<gene>
    <name evidence="2" type="ORF">CSUB01_00064</name>
</gene>
<sequence>MGMPTADYQYHALSATDSIRLLTVSRDESQPHGMLLSLAEARLADQPEYVALSYTWRLPEYADVWDRSDPGEGRTFEVACDGQLMRISENLFCFLGSALAVRGVGASTSSMSSPSSRLASRAARLLNGFPMWIDAFCIDQRNNGERQHQVLLMHRIYSSARDVIIWMGPSEPEAGILWIHDKFVPRLAKLTQEKPDFVARHLEKDPLCLSNEAALELGLDTCSRWATAWFSLVRFLKRRRWFDRGWVVQEITMTDPARALVLCGTTALDWRRLAALSQFLHQSNWSVLLTKHYAQQIYPLFEAGPGPSLASILDPSISDGALPGARADAQQRHLDVGDKIRQISRIRSVLASTAGRTSMVDSAGKWHINAETAWFMCASLIASSLRSSQFGDDRDHLYGCLGMLSTLLPLGVSSPILPDYERSVEEVYISFSALVLGKTPSLFQLSRVESEVGRNYKGLPSWVPDYSAPAVRDPSWDRYLGITIDTSTHLEVLDSIQRNAWSGILRKPQCRGSSLFLYGTQLATVVNPNGASASQGKAAVWNLVSETHKRLFGQPQSSFWDAVAAALLYEGFESCARADGDPANQLANERLTAVWHEMRIENLASAEELCLASDEKLLQAIRMFGWPDDYWTHRTTLNGCGKMKFLARQLLKTISTDCINQDVLTDLRHRCLYTTYDHRLGLGPAAMALGDVGHNVIRNEVWLLEGARTPFILRGIPGGAHEGTGEDVNDCATFSIVGETQLHGFDIQFSSLTLPENRHLFQQIRII</sequence>
<protein>
    <submittedName>
        <fullName evidence="2">Putative heterokaryon incompatibility protein</fullName>
    </submittedName>
</protein>
<reference evidence="3" key="1">
    <citation type="journal article" date="2014" name="Genome Announc.">
        <title>Draft genome sequence of Colletotrichum sublineola, a destructive pathogen of cultivated sorghum.</title>
        <authorList>
            <person name="Baroncelli R."/>
            <person name="Sanz-Martin J.M."/>
            <person name="Rech G.E."/>
            <person name="Sukno S.A."/>
            <person name="Thon M.R."/>
        </authorList>
    </citation>
    <scope>NUCLEOTIDE SEQUENCE [LARGE SCALE GENOMIC DNA]</scope>
    <source>
        <strain evidence="3">TX430BB</strain>
    </source>
</reference>
<dbReference type="eggNOG" id="ENOG502RUHV">
    <property type="taxonomic scope" value="Eukaryota"/>
</dbReference>
<organism evidence="2 3">
    <name type="scientific">Colletotrichum sublineola</name>
    <name type="common">Sorghum anthracnose fungus</name>
    <dbReference type="NCBI Taxonomy" id="1173701"/>
    <lineage>
        <taxon>Eukaryota</taxon>
        <taxon>Fungi</taxon>
        <taxon>Dikarya</taxon>
        <taxon>Ascomycota</taxon>
        <taxon>Pezizomycotina</taxon>
        <taxon>Sordariomycetes</taxon>
        <taxon>Hypocreomycetidae</taxon>
        <taxon>Glomerellales</taxon>
        <taxon>Glomerellaceae</taxon>
        <taxon>Colletotrichum</taxon>
        <taxon>Colletotrichum graminicola species complex</taxon>
    </lineage>
</organism>
<feature type="domain" description="Heterokaryon incompatibility" evidence="1">
    <location>
        <begin position="49"/>
        <end position="250"/>
    </location>
</feature>
<dbReference type="PANTHER" id="PTHR24148">
    <property type="entry name" value="ANKYRIN REPEAT DOMAIN-CONTAINING PROTEIN 39 HOMOLOG-RELATED"/>
    <property type="match status" value="1"/>
</dbReference>